<dbReference type="InterPro" id="IPR024654">
    <property type="entry name" value="Calcineurin-like_PHP_lpxH"/>
</dbReference>
<dbReference type="CDD" id="cd00841">
    <property type="entry name" value="MPP_YfcE"/>
    <property type="match status" value="1"/>
</dbReference>
<dbReference type="EC" id="3.1.4.-" evidence="2"/>
<dbReference type="Gene3D" id="3.60.21.10">
    <property type="match status" value="1"/>
</dbReference>
<dbReference type="GO" id="GO:0016787">
    <property type="term" value="F:hydrolase activity"/>
    <property type="evidence" value="ECO:0007669"/>
    <property type="project" value="UniProtKB-UniRule"/>
</dbReference>
<keyword evidence="2" id="KW-0479">Metal-binding</keyword>
<dbReference type="AlphaFoldDB" id="A0A4R1QG10"/>
<accession>A0A4R1QG10</accession>
<dbReference type="SUPFAM" id="SSF56300">
    <property type="entry name" value="Metallo-dependent phosphatases"/>
    <property type="match status" value="1"/>
</dbReference>
<dbReference type="Proteomes" id="UP000295658">
    <property type="component" value="Unassembled WGS sequence"/>
</dbReference>
<proteinExistence type="inferred from homology"/>
<keyword evidence="5" id="KW-1185">Reference proteome</keyword>
<dbReference type="EMBL" id="SLUL01000003">
    <property type="protein sequence ID" value="TCL51892.1"/>
    <property type="molecule type" value="Genomic_DNA"/>
</dbReference>
<dbReference type="Pfam" id="PF12850">
    <property type="entry name" value="Metallophos_2"/>
    <property type="match status" value="1"/>
</dbReference>
<comment type="caution">
    <text evidence="4">The sequence shown here is derived from an EMBL/GenBank/DDBJ whole genome shotgun (WGS) entry which is preliminary data.</text>
</comment>
<dbReference type="OrthoDB" id="9800565at2"/>
<protein>
    <recommendedName>
        <fullName evidence="2">Phosphoesterase</fullName>
        <ecNumber evidence="2">3.1.4.-</ecNumber>
    </recommendedName>
</protein>
<comment type="cofactor">
    <cofactor evidence="2">
        <name>a divalent metal cation</name>
        <dbReference type="ChEBI" id="CHEBI:60240"/>
    </cofactor>
</comment>
<dbReference type="InterPro" id="IPR029052">
    <property type="entry name" value="Metallo-depent_PP-like"/>
</dbReference>
<dbReference type="PANTHER" id="PTHR11124">
    <property type="entry name" value="VACUOLAR SORTING PROTEIN VPS29"/>
    <property type="match status" value="1"/>
</dbReference>
<dbReference type="InterPro" id="IPR000979">
    <property type="entry name" value="Phosphodiesterase_MJ0936/Vps29"/>
</dbReference>
<evidence type="ECO:0000313" key="4">
    <source>
        <dbReference type="EMBL" id="TCL51892.1"/>
    </source>
</evidence>
<dbReference type="GO" id="GO:0046872">
    <property type="term" value="F:metal ion binding"/>
    <property type="evidence" value="ECO:0007669"/>
    <property type="project" value="UniProtKB-KW"/>
</dbReference>
<evidence type="ECO:0000256" key="1">
    <source>
        <dbReference type="ARBA" id="ARBA00008950"/>
    </source>
</evidence>
<reference evidence="4 5" key="1">
    <citation type="submission" date="2019-03" db="EMBL/GenBank/DDBJ databases">
        <title>Genomic Encyclopedia of Type Strains, Phase IV (KMG-IV): sequencing the most valuable type-strain genomes for metagenomic binning, comparative biology and taxonomic classification.</title>
        <authorList>
            <person name="Goeker M."/>
        </authorList>
    </citation>
    <scope>NUCLEOTIDE SEQUENCE [LARGE SCALE GENOMIC DNA]</scope>
    <source>
        <strain evidence="4 5">DSM 24979</strain>
    </source>
</reference>
<name>A0A4R1QG10_9BACL</name>
<gene>
    <name evidence="4" type="ORF">EDD69_103134</name>
</gene>
<dbReference type="RefSeq" id="WP_132947593.1">
    <property type="nucleotide sequence ID" value="NZ_BSVG01000001.1"/>
</dbReference>
<organism evidence="4 5">
    <name type="scientific">Thermolongibacillus altinsuensis</name>
    <dbReference type="NCBI Taxonomy" id="575256"/>
    <lineage>
        <taxon>Bacteria</taxon>
        <taxon>Bacillati</taxon>
        <taxon>Bacillota</taxon>
        <taxon>Bacilli</taxon>
        <taxon>Bacillales</taxon>
        <taxon>Anoxybacillaceae</taxon>
        <taxon>Thermolongibacillus</taxon>
    </lineage>
</organism>
<dbReference type="NCBIfam" id="TIGR00040">
    <property type="entry name" value="yfcE"/>
    <property type="match status" value="1"/>
</dbReference>
<dbReference type="InterPro" id="IPR041802">
    <property type="entry name" value="MPP_YfcE"/>
</dbReference>
<evidence type="ECO:0000259" key="3">
    <source>
        <dbReference type="Pfam" id="PF12850"/>
    </source>
</evidence>
<comment type="similarity">
    <text evidence="1 2">Belongs to the metallophosphoesterase superfamily. YfcE family.</text>
</comment>
<feature type="domain" description="Calcineurin-like phosphoesterase" evidence="3">
    <location>
        <begin position="1"/>
        <end position="145"/>
    </location>
</feature>
<sequence>MKVLIVSDSHGLTAELTKIRERHQHEIEAVIHCGDSELSAEHVELKDVLYVRGNCDFEKRFPNEMVHEIDGIRFLITHGHLYNVKMTLMNLYYKAKEVGAKIVCFGHSHIAGSEQIDDVLFINPGSIYLPRLRREKTYVILEIVNQRATVHFYHIDGTLIPELSTQYELC</sequence>
<evidence type="ECO:0000313" key="5">
    <source>
        <dbReference type="Proteomes" id="UP000295658"/>
    </source>
</evidence>
<evidence type="ECO:0000256" key="2">
    <source>
        <dbReference type="RuleBase" id="RU362039"/>
    </source>
</evidence>